<dbReference type="EMBL" id="MEHD01000036">
    <property type="protein sequence ID" value="ODR49810.1"/>
    <property type="molecule type" value="Genomic_DNA"/>
</dbReference>
<keyword evidence="7" id="KW-1185">Reference proteome</keyword>
<dbReference type="Proteomes" id="UP000094271">
    <property type="component" value="Unassembled WGS sequence"/>
</dbReference>
<reference evidence="5 7" key="1">
    <citation type="submission" date="2016-08" db="EMBL/GenBank/DDBJ databases">
        <title>Characterization of Isolates of Eisenbergiella tayi Derived from Blood Cultures, Using Whole Genome Sequencing.</title>
        <authorList>
            <person name="Bernier A.-M."/>
            <person name="Burdz T."/>
            <person name="Wiebe D."/>
            <person name="Bernard K."/>
        </authorList>
    </citation>
    <scope>NUCLEOTIDE SEQUENCE [LARGE SCALE GENOMIC DNA]</scope>
    <source>
        <strain evidence="5 7">NML120146</strain>
    </source>
</reference>
<dbReference type="SUPFAM" id="SSF53590">
    <property type="entry name" value="Nucleoside hydrolase"/>
    <property type="match status" value="1"/>
</dbReference>
<evidence type="ECO:0000256" key="2">
    <source>
        <dbReference type="ARBA" id="ARBA00023295"/>
    </source>
</evidence>
<accession>A0A1E3UCC7</accession>
<gene>
    <name evidence="4" type="ORF">BEI59_23750</name>
    <name evidence="5" type="ORF">BEI63_22045</name>
</gene>
<dbReference type="GO" id="GO:0006152">
    <property type="term" value="P:purine nucleoside catabolic process"/>
    <property type="evidence" value="ECO:0007669"/>
    <property type="project" value="TreeGrafter"/>
</dbReference>
<dbReference type="Gene3D" id="3.90.245.10">
    <property type="entry name" value="Ribonucleoside hydrolase-like"/>
    <property type="match status" value="1"/>
</dbReference>
<comment type="caution">
    <text evidence="4">The sequence shown here is derived from an EMBL/GenBank/DDBJ whole genome shotgun (WGS) entry which is preliminary data.</text>
</comment>
<evidence type="ECO:0000259" key="3">
    <source>
        <dbReference type="Pfam" id="PF01156"/>
    </source>
</evidence>
<sequence length="294" mass="32893">MKLTYCVPENKKIRVIIDSDTACEADDPFAIAHALMSPKLIVRAVIAEHFAAPGSMQKSYEAIKRLTAAMELDVNVLSGEEWPLKQTKRISEGVKFIIEEARSQNSHPLYILCLGALSNIARALEEAPDIEQRITVVSIGGRSYEDSMRDFREFNFGNDVEAVNKVLESQVSFWQIPVSAYATIQVGLAELQNKVSCCGQAGKYLYEQMVTFNRSEYASWASGESWSLGDSPAVAVTINPGCGEYKDIQSKRVNPDTSYTDNGKGRLIRVYETIDSRYVLEDFFSKLELNYKLV</sequence>
<dbReference type="PANTHER" id="PTHR12304">
    <property type="entry name" value="INOSINE-URIDINE PREFERRING NUCLEOSIDE HYDROLASE"/>
    <property type="match status" value="1"/>
</dbReference>
<evidence type="ECO:0000313" key="5">
    <source>
        <dbReference type="EMBL" id="ODR49810.1"/>
    </source>
</evidence>
<dbReference type="Proteomes" id="UP000094869">
    <property type="component" value="Unassembled WGS sequence"/>
</dbReference>
<proteinExistence type="predicted"/>
<evidence type="ECO:0000313" key="6">
    <source>
        <dbReference type="Proteomes" id="UP000094271"/>
    </source>
</evidence>
<organism evidence="4 6">
    <name type="scientific">Eisenbergiella tayi</name>
    <dbReference type="NCBI Taxonomy" id="1432052"/>
    <lineage>
        <taxon>Bacteria</taxon>
        <taxon>Bacillati</taxon>
        <taxon>Bacillota</taxon>
        <taxon>Clostridia</taxon>
        <taxon>Lachnospirales</taxon>
        <taxon>Lachnospiraceae</taxon>
        <taxon>Eisenbergiella</taxon>
    </lineage>
</organism>
<dbReference type="InterPro" id="IPR001910">
    <property type="entry name" value="Inosine/uridine_hydrolase_dom"/>
</dbReference>
<dbReference type="GO" id="GO:0008477">
    <property type="term" value="F:purine nucleosidase activity"/>
    <property type="evidence" value="ECO:0007669"/>
    <property type="project" value="TreeGrafter"/>
</dbReference>
<dbReference type="Pfam" id="PF01156">
    <property type="entry name" value="IU_nuc_hydro"/>
    <property type="match status" value="1"/>
</dbReference>
<dbReference type="PANTHER" id="PTHR12304:SF4">
    <property type="entry name" value="URIDINE NUCLEOSIDASE"/>
    <property type="match status" value="1"/>
</dbReference>
<dbReference type="RefSeq" id="WP_069410837.1">
    <property type="nucleotide sequence ID" value="NZ_JAQCZP010000003.1"/>
</dbReference>
<name>A0A1E3UCC7_9FIRM</name>
<dbReference type="AlphaFoldDB" id="A0A1E3UCC7"/>
<dbReference type="InterPro" id="IPR023186">
    <property type="entry name" value="IUNH"/>
</dbReference>
<evidence type="ECO:0000256" key="1">
    <source>
        <dbReference type="ARBA" id="ARBA00022801"/>
    </source>
</evidence>
<keyword evidence="2" id="KW-0326">Glycosidase</keyword>
<dbReference type="InterPro" id="IPR036452">
    <property type="entry name" value="Ribo_hydro-like"/>
</dbReference>
<feature type="domain" description="Inosine/uridine-preferring nucleoside hydrolase" evidence="3">
    <location>
        <begin position="15"/>
        <end position="245"/>
    </location>
</feature>
<dbReference type="OrthoDB" id="2530052at2"/>
<evidence type="ECO:0000313" key="7">
    <source>
        <dbReference type="Proteomes" id="UP000094869"/>
    </source>
</evidence>
<keyword evidence="1" id="KW-0378">Hydrolase</keyword>
<dbReference type="EMBL" id="MEHA01000021">
    <property type="protein sequence ID" value="ODR47036.1"/>
    <property type="molecule type" value="Genomic_DNA"/>
</dbReference>
<reference evidence="4 6" key="2">
    <citation type="submission" date="2016-08" db="EMBL/GenBank/DDBJ databases">
        <authorList>
            <person name="Seilhamer J.J."/>
        </authorList>
    </citation>
    <scope>NUCLEOTIDE SEQUENCE [LARGE SCALE GENOMIC DNA]</scope>
    <source>
        <strain evidence="4 6">NML150140-1</strain>
    </source>
</reference>
<dbReference type="GO" id="GO:0005829">
    <property type="term" value="C:cytosol"/>
    <property type="evidence" value="ECO:0007669"/>
    <property type="project" value="TreeGrafter"/>
</dbReference>
<evidence type="ECO:0000313" key="4">
    <source>
        <dbReference type="EMBL" id="ODR47036.1"/>
    </source>
</evidence>
<protein>
    <recommendedName>
        <fullName evidence="3">Inosine/uridine-preferring nucleoside hydrolase domain-containing protein</fullName>
    </recommendedName>
</protein>